<sequence length="296" mass="33514">MAMVSTNRRKHWLIAYSLIAPFLAIFLLAFGYPTWEVIRLSFTNAPLIGDGEFVGLANFERLFGDRMFFLSLKNNGYFLLLTVIPTTLIALGIALMVNRLSGRMQAFVLAIFFLPYILPVSVVTLIWQWMLDLQFGILQPVLEFTTGEPVAVFGNPYWVMPMIAVVTIWWTNGFNVLLFIAGLRNIPTELYEAAALDGAKRRQQFRRVTWPLLWPVTALVLTLQLILQLKIFDQIYLLSGGGPFNQSYVLLMLVYREAFQLNHGGYASAVALVLFVLIAVVSVLQFQLLRLAGGRR</sequence>
<dbReference type="Pfam" id="PF00528">
    <property type="entry name" value="BPD_transp_1"/>
    <property type="match status" value="1"/>
</dbReference>
<dbReference type="InterPro" id="IPR035906">
    <property type="entry name" value="MetI-like_sf"/>
</dbReference>
<dbReference type="GO" id="GO:0055085">
    <property type="term" value="P:transmembrane transport"/>
    <property type="evidence" value="ECO:0007669"/>
    <property type="project" value="InterPro"/>
</dbReference>
<evidence type="ECO:0000256" key="7">
    <source>
        <dbReference type="RuleBase" id="RU363032"/>
    </source>
</evidence>
<dbReference type="InterPro" id="IPR051393">
    <property type="entry name" value="ABC_transporter_permease"/>
</dbReference>
<feature type="transmembrane region" description="Helical" evidence="7">
    <location>
        <begin position="76"/>
        <end position="95"/>
    </location>
</feature>
<gene>
    <name evidence="9" type="ORF">SAMN05444417_1650</name>
</gene>
<dbReference type="PANTHER" id="PTHR30193">
    <property type="entry name" value="ABC TRANSPORTER PERMEASE PROTEIN"/>
    <property type="match status" value="1"/>
</dbReference>
<keyword evidence="3" id="KW-1003">Cell membrane</keyword>
<dbReference type="GO" id="GO:0005886">
    <property type="term" value="C:plasma membrane"/>
    <property type="evidence" value="ECO:0007669"/>
    <property type="project" value="UniProtKB-SubCell"/>
</dbReference>
<proteinExistence type="inferred from homology"/>
<protein>
    <submittedName>
        <fullName evidence="9">Carbohydrate ABC transporter membrane protein 1, CUT1 family</fullName>
    </submittedName>
</protein>
<feature type="transmembrane region" description="Helical" evidence="7">
    <location>
        <begin position="210"/>
        <end position="229"/>
    </location>
</feature>
<evidence type="ECO:0000256" key="3">
    <source>
        <dbReference type="ARBA" id="ARBA00022475"/>
    </source>
</evidence>
<evidence type="ECO:0000256" key="6">
    <source>
        <dbReference type="ARBA" id="ARBA00023136"/>
    </source>
</evidence>
<feature type="transmembrane region" description="Helical" evidence="7">
    <location>
        <begin position="107"/>
        <end position="130"/>
    </location>
</feature>
<feature type="transmembrane region" description="Helical" evidence="7">
    <location>
        <begin position="12"/>
        <end position="32"/>
    </location>
</feature>
<evidence type="ECO:0000256" key="4">
    <source>
        <dbReference type="ARBA" id="ARBA00022692"/>
    </source>
</evidence>
<evidence type="ECO:0000259" key="8">
    <source>
        <dbReference type="PROSITE" id="PS50928"/>
    </source>
</evidence>
<keyword evidence="10" id="KW-1185">Reference proteome</keyword>
<dbReference type="PANTHER" id="PTHR30193:SF41">
    <property type="entry name" value="DIACETYLCHITOBIOSE UPTAKE SYSTEM PERMEASE PROTEIN NGCF"/>
    <property type="match status" value="1"/>
</dbReference>
<dbReference type="CDD" id="cd06261">
    <property type="entry name" value="TM_PBP2"/>
    <property type="match status" value="1"/>
</dbReference>
<evidence type="ECO:0000256" key="1">
    <source>
        <dbReference type="ARBA" id="ARBA00004651"/>
    </source>
</evidence>
<keyword evidence="2 7" id="KW-0813">Transport</keyword>
<comment type="subcellular location">
    <subcellularLocation>
        <location evidence="1 7">Cell membrane</location>
        <topology evidence="1 7">Multi-pass membrane protein</topology>
    </subcellularLocation>
</comment>
<evidence type="ECO:0000256" key="2">
    <source>
        <dbReference type="ARBA" id="ARBA00022448"/>
    </source>
</evidence>
<keyword evidence="6 7" id="KW-0472">Membrane</keyword>
<keyword evidence="4 7" id="KW-0812">Transmembrane</keyword>
<name>A0A1M6DX79_9RHOB</name>
<evidence type="ECO:0000256" key="5">
    <source>
        <dbReference type="ARBA" id="ARBA00022989"/>
    </source>
</evidence>
<reference evidence="9 10" key="1">
    <citation type="submission" date="2016-11" db="EMBL/GenBank/DDBJ databases">
        <authorList>
            <person name="Jaros S."/>
            <person name="Januszkiewicz K."/>
            <person name="Wedrychowicz H."/>
        </authorList>
    </citation>
    <scope>NUCLEOTIDE SEQUENCE [LARGE SCALE GENOMIC DNA]</scope>
    <source>
        <strain evidence="9 10">DSM 100565</strain>
    </source>
</reference>
<dbReference type="STRING" id="1447782.SAMN05444417_1650"/>
<dbReference type="PROSITE" id="PS50928">
    <property type="entry name" value="ABC_TM1"/>
    <property type="match status" value="1"/>
</dbReference>
<dbReference type="EMBL" id="FQYO01000003">
    <property type="protein sequence ID" value="SHI77730.1"/>
    <property type="molecule type" value="Genomic_DNA"/>
</dbReference>
<accession>A0A1M6DX79</accession>
<dbReference type="InterPro" id="IPR000515">
    <property type="entry name" value="MetI-like"/>
</dbReference>
<dbReference type="Proteomes" id="UP000184292">
    <property type="component" value="Unassembled WGS sequence"/>
</dbReference>
<feature type="transmembrane region" description="Helical" evidence="7">
    <location>
        <begin position="158"/>
        <end position="181"/>
    </location>
</feature>
<dbReference type="Gene3D" id="1.10.3720.10">
    <property type="entry name" value="MetI-like"/>
    <property type="match status" value="1"/>
</dbReference>
<keyword evidence="5 7" id="KW-1133">Transmembrane helix</keyword>
<evidence type="ECO:0000313" key="9">
    <source>
        <dbReference type="EMBL" id="SHI77730.1"/>
    </source>
</evidence>
<comment type="similarity">
    <text evidence="7">Belongs to the binding-protein-dependent transport system permease family.</text>
</comment>
<dbReference type="AlphaFoldDB" id="A0A1M6DX79"/>
<organism evidence="9 10">
    <name type="scientific">Wenxinia saemankumensis</name>
    <dbReference type="NCBI Taxonomy" id="1447782"/>
    <lineage>
        <taxon>Bacteria</taxon>
        <taxon>Pseudomonadati</taxon>
        <taxon>Pseudomonadota</taxon>
        <taxon>Alphaproteobacteria</taxon>
        <taxon>Rhodobacterales</taxon>
        <taxon>Roseobacteraceae</taxon>
        <taxon>Wenxinia</taxon>
    </lineage>
</organism>
<feature type="domain" description="ABC transmembrane type-1" evidence="8">
    <location>
        <begin position="72"/>
        <end position="285"/>
    </location>
</feature>
<evidence type="ECO:0000313" key="10">
    <source>
        <dbReference type="Proteomes" id="UP000184292"/>
    </source>
</evidence>
<dbReference type="RefSeq" id="WP_073328118.1">
    <property type="nucleotide sequence ID" value="NZ_FQYO01000003.1"/>
</dbReference>
<feature type="transmembrane region" description="Helical" evidence="7">
    <location>
        <begin position="266"/>
        <end position="288"/>
    </location>
</feature>
<dbReference type="OrthoDB" id="9773727at2"/>
<dbReference type="SUPFAM" id="SSF161098">
    <property type="entry name" value="MetI-like"/>
    <property type="match status" value="1"/>
</dbReference>